<gene>
    <name evidence="1" type="ORF">NPIL_555401</name>
</gene>
<dbReference type="EMBL" id="BMAW01066290">
    <property type="protein sequence ID" value="GFT54342.1"/>
    <property type="molecule type" value="Genomic_DNA"/>
</dbReference>
<reference evidence="1" key="1">
    <citation type="submission" date="2020-08" db="EMBL/GenBank/DDBJ databases">
        <title>Multicomponent nature underlies the extraordinary mechanical properties of spider dragline silk.</title>
        <authorList>
            <person name="Kono N."/>
            <person name="Nakamura H."/>
            <person name="Mori M."/>
            <person name="Yoshida Y."/>
            <person name="Ohtoshi R."/>
            <person name="Malay A.D."/>
            <person name="Moran D.A.P."/>
            <person name="Tomita M."/>
            <person name="Numata K."/>
            <person name="Arakawa K."/>
        </authorList>
    </citation>
    <scope>NUCLEOTIDE SEQUENCE</scope>
</reference>
<evidence type="ECO:0000313" key="1">
    <source>
        <dbReference type="EMBL" id="GFT54342.1"/>
    </source>
</evidence>
<protein>
    <submittedName>
        <fullName evidence="1">Uncharacterized protein</fullName>
    </submittedName>
</protein>
<comment type="caution">
    <text evidence="1">The sequence shown here is derived from an EMBL/GenBank/DDBJ whole genome shotgun (WGS) entry which is preliminary data.</text>
</comment>
<sequence length="73" mass="8614">MKSGALAVVALLLHQTNRSWNYNLYCSSKENESCQSFGLLFRLKLLLRVKILIFKKNYPLKNRHFHSLLDLYN</sequence>
<dbReference type="AlphaFoldDB" id="A0A8X6P6L3"/>
<dbReference type="Proteomes" id="UP000887013">
    <property type="component" value="Unassembled WGS sequence"/>
</dbReference>
<accession>A0A8X6P6L3</accession>
<organism evidence="1 2">
    <name type="scientific">Nephila pilipes</name>
    <name type="common">Giant wood spider</name>
    <name type="synonym">Nephila maculata</name>
    <dbReference type="NCBI Taxonomy" id="299642"/>
    <lineage>
        <taxon>Eukaryota</taxon>
        <taxon>Metazoa</taxon>
        <taxon>Ecdysozoa</taxon>
        <taxon>Arthropoda</taxon>
        <taxon>Chelicerata</taxon>
        <taxon>Arachnida</taxon>
        <taxon>Araneae</taxon>
        <taxon>Araneomorphae</taxon>
        <taxon>Entelegynae</taxon>
        <taxon>Araneoidea</taxon>
        <taxon>Nephilidae</taxon>
        <taxon>Nephila</taxon>
    </lineage>
</organism>
<name>A0A8X6P6L3_NEPPI</name>
<proteinExistence type="predicted"/>
<evidence type="ECO:0000313" key="2">
    <source>
        <dbReference type="Proteomes" id="UP000887013"/>
    </source>
</evidence>
<keyword evidence="2" id="KW-1185">Reference proteome</keyword>